<keyword evidence="1 2" id="KW-0238">DNA-binding</keyword>
<dbReference type="OrthoDB" id="9798857at2"/>
<feature type="domain" description="HTH tetR-type" evidence="3">
    <location>
        <begin position="8"/>
        <end position="68"/>
    </location>
</feature>
<feature type="DNA-binding region" description="H-T-H motif" evidence="2">
    <location>
        <begin position="31"/>
        <end position="50"/>
    </location>
</feature>
<dbReference type="Pfam" id="PF00440">
    <property type="entry name" value="TetR_N"/>
    <property type="match status" value="1"/>
</dbReference>
<dbReference type="SUPFAM" id="SSF46689">
    <property type="entry name" value="Homeodomain-like"/>
    <property type="match status" value="1"/>
</dbReference>
<sequence>MRISKEPEVRKREIADNAMRLFCEKGYEATSMKDIARAVHVVPGLCYNYFKSKYELYEYALTLYAEECISPIIEILQRDEESLNVYYQKIVDAFIRNDGKEKYHDFFHKDGNQLFHKQLEIKMNDKVQPYIKEFIVRLNRNGQLNVKDPESISKFIVYGQSPIINDDSLTAEEKADKVISVINLLLN</sequence>
<evidence type="ECO:0000256" key="1">
    <source>
        <dbReference type="ARBA" id="ARBA00023125"/>
    </source>
</evidence>
<dbReference type="InterPro" id="IPR001647">
    <property type="entry name" value="HTH_TetR"/>
</dbReference>
<dbReference type="Proteomes" id="UP000237749">
    <property type="component" value="Unassembled WGS sequence"/>
</dbReference>
<dbReference type="PANTHER" id="PTHR43479:SF11">
    <property type="entry name" value="ACREF_ENVCD OPERON REPRESSOR-RELATED"/>
    <property type="match status" value="1"/>
</dbReference>
<reference evidence="4 5" key="1">
    <citation type="submission" date="2018-02" db="EMBL/GenBank/DDBJ databases">
        <title>Genomic Encyclopedia of Archaeal and Bacterial Type Strains, Phase II (KMG-II): from individual species to whole genera.</title>
        <authorList>
            <person name="Goeker M."/>
        </authorList>
    </citation>
    <scope>NUCLEOTIDE SEQUENCE [LARGE SCALE GENOMIC DNA]</scope>
    <source>
        <strain evidence="4 5">DSM 3808</strain>
    </source>
</reference>
<evidence type="ECO:0000313" key="4">
    <source>
        <dbReference type="EMBL" id="PPK82326.1"/>
    </source>
</evidence>
<dbReference type="EMBL" id="PTJA01000002">
    <property type="protein sequence ID" value="PPK82326.1"/>
    <property type="molecule type" value="Genomic_DNA"/>
</dbReference>
<evidence type="ECO:0000256" key="2">
    <source>
        <dbReference type="PROSITE-ProRule" id="PRU00335"/>
    </source>
</evidence>
<name>A0A2S6HWE6_9FIRM</name>
<dbReference type="PROSITE" id="PS50977">
    <property type="entry name" value="HTH_TETR_2"/>
    <property type="match status" value="1"/>
</dbReference>
<protein>
    <submittedName>
        <fullName evidence="4">TetR family transcriptional regulator</fullName>
    </submittedName>
</protein>
<dbReference type="InterPro" id="IPR009057">
    <property type="entry name" value="Homeodomain-like_sf"/>
</dbReference>
<gene>
    <name evidence="4" type="ORF">BXY41_10212</name>
</gene>
<keyword evidence="5" id="KW-1185">Reference proteome</keyword>
<organism evidence="4 5">
    <name type="scientific">Lacrimispora xylanisolvens</name>
    <dbReference type="NCBI Taxonomy" id="384636"/>
    <lineage>
        <taxon>Bacteria</taxon>
        <taxon>Bacillati</taxon>
        <taxon>Bacillota</taxon>
        <taxon>Clostridia</taxon>
        <taxon>Lachnospirales</taxon>
        <taxon>Lachnospiraceae</taxon>
        <taxon>Lacrimispora</taxon>
    </lineage>
</organism>
<dbReference type="PRINTS" id="PR00455">
    <property type="entry name" value="HTHTETR"/>
</dbReference>
<dbReference type="Gene3D" id="1.10.357.10">
    <property type="entry name" value="Tetracycline Repressor, domain 2"/>
    <property type="match status" value="1"/>
</dbReference>
<accession>A0A2S6HWE6</accession>
<evidence type="ECO:0000313" key="5">
    <source>
        <dbReference type="Proteomes" id="UP000237749"/>
    </source>
</evidence>
<comment type="caution">
    <text evidence="4">The sequence shown here is derived from an EMBL/GenBank/DDBJ whole genome shotgun (WGS) entry which is preliminary data.</text>
</comment>
<dbReference type="RefSeq" id="WP_104434680.1">
    <property type="nucleotide sequence ID" value="NZ_PTJA01000002.1"/>
</dbReference>
<dbReference type="InterPro" id="IPR050624">
    <property type="entry name" value="HTH-type_Tx_Regulator"/>
</dbReference>
<dbReference type="AlphaFoldDB" id="A0A2S6HWE6"/>
<dbReference type="GO" id="GO:0003677">
    <property type="term" value="F:DNA binding"/>
    <property type="evidence" value="ECO:0007669"/>
    <property type="project" value="UniProtKB-UniRule"/>
</dbReference>
<dbReference type="PANTHER" id="PTHR43479">
    <property type="entry name" value="ACREF/ENVCD OPERON REPRESSOR-RELATED"/>
    <property type="match status" value="1"/>
</dbReference>
<proteinExistence type="predicted"/>
<evidence type="ECO:0000259" key="3">
    <source>
        <dbReference type="PROSITE" id="PS50977"/>
    </source>
</evidence>